<evidence type="ECO:0000313" key="2">
    <source>
        <dbReference type="EMBL" id="MFC7310491.1"/>
    </source>
</evidence>
<organism evidence="2 3">
    <name type="scientific">Streptomyces monticola</name>
    <dbReference type="NCBI Taxonomy" id="2666263"/>
    <lineage>
        <taxon>Bacteria</taxon>
        <taxon>Bacillati</taxon>
        <taxon>Actinomycetota</taxon>
        <taxon>Actinomycetes</taxon>
        <taxon>Kitasatosporales</taxon>
        <taxon>Streptomycetaceae</taxon>
        <taxon>Streptomyces</taxon>
    </lineage>
</organism>
<name>A0ABW2JY51_9ACTN</name>
<feature type="transmembrane region" description="Helical" evidence="1">
    <location>
        <begin position="6"/>
        <end position="24"/>
    </location>
</feature>
<dbReference type="Proteomes" id="UP001596523">
    <property type="component" value="Unassembled WGS sequence"/>
</dbReference>
<keyword evidence="1" id="KW-0812">Transmembrane</keyword>
<proteinExistence type="predicted"/>
<evidence type="ECO:0000256" key="1">
    <source>
        <dbReference type="SAM" id="Phobius"/>
    </source>
</evidence>
<dbReference type="RefSeq" id="WP_381841119.1">
    <property type="nucleotide sequence ID" value="NZ_JBHTCF010000035.1"/>
</dbReference>
<accession>A0ABW2JY51</accession>
<comment type="caution">
    <text evidence="2">The sequence shown here is derived from an EMBL/GenBank/DDBJ whole genome shotgun (WGS) entry which is preliminary data.</text>
</comment>
<feature type="transmembrane region" description="Helical" evidence="1">
    <location>
        <begin position="69"/>
        <end position="91"/>
    </location>
</feature>
<keyword evidence="1" id="KW-0472">Membrane</keyword>
<evidence type="ECO:0000313" key="3">
    <source>
        <dbReference type="Proteomes" id="UP001596523"/>
    </source>
</evidence>
<feature type="non-terminal residue" evidence="2">
    <location>
        <position position="1"/>
    </location>
</feature>
<keyword evidence="1" id="KW-1133">Transmembrane helix</keyword>
<reference evidence="3" key="1">
    <citation type="journal article" date="2019" name="Int. J. Syst. Evol. Microbiol.">
        <title>The Global Catalogue of Microorganisms (GCM) 10K type strain sequencing project: providing services to taxonomists for standard genome sequencing and annotation.</title>
        <authorList>
            <consortium name="The Broad Institute Genomics Platform"/>
            <consortium name="The Broad Institute Genome Sequencing Center for Infectious Disease"/>
            <person name="Wu L."/>
            <person name="Ma J."/>
        </authorList>
    </citation>
    <scope>NUCLEOTIDE SEQUENCE [LARGE SCALE GENOMIC DNA]</scope>
    <source>
        <strain evidence="3">SYNS20</strain>
    </source>
</reference>
<gene>
    <name evidence="2" type="ORF">ACFQVC_40550</name>
</gene>
<dbReference type="EMBL" id="JBHTCF010000035">
    <property type="protein sequence ID" value="MFC7310491.1"/>
    <property type="molecule type" value="Genomic_DNA"/>
</dbReference>
<protein>
    <submittedName>
        <fullName evidence="2">Uncharacterized protein</fullName>
    </submittedName>
</protein>
<keyword evidence="3" id="KW-1185">Reference proteome</keyword>
<sequence>VDRVLLAGWLVLVDRVLLAGWLVLVDRVLLAGWLVLVDRVLLAGWLVLVDRVLLAGWPVLVGRMLLADWLVLVGRVSVVCSVVMLTPPSLLGPGGVPGSSHVLFYGCGAMTRNAAAGAAEASGRTTYQSDVGLGGAGIGGVRTGLPSGLLEL</sequence>